<protein>
    <recommendedName>
        <fullName evidence="21">Signal transduction histidine-protein kinase/phosphatase MprB</fullName>
        <ecNumber evidence="5">2.7.13.3</ecNumber>
    </recommendedName>
    <alternativeName>
        <fullName evidence="22">Mycobacterial persistence regulator B</fullName>
    </alternativeName>
</protein>
<dbReference type="EMBL" id="BLAE01000128">
    <property type="protein sequence ID" value="GES16978.1"/>
    <property type="molecule type" value="Genomic_DNA"/>
</dbReference>
<keyword evidence="7" id="KW-0597">Phosphoprotein</keyword>
<keyword evidence="24" id="KW-0472">Membrane</keyword>
<dbReference type="PANTHER" id="PTHR44936:SF9">
    <property type="entry name" value="SENSOR PROTEIN CREC"/>
    <property type="match status" value="1"/>
</dbReference>
<dbReference type="Pfam" id="PF00512">
    <property type="entry name" value="HisKA"/>
    <property type="match status" value="1"/>
</dbReference>
<dbReference type="PANTHER" id="PTHR44936">
    <property type="entry name" value="SENSOR PROTEIN CREC"/>
    <property type="match status" value="1"/>
</dbReference>
<dbReference type="PROSITE" id="PS50109">
    <property type="entry name" value="HIS_KIN"/>
    <property type="match status" value="1"/>
</dbReference>
<dbReference type="GO" id="GO:0004721">
    <property type="term" value="F:phosphoprotein phosphatase activity"/>
    <property type="evidence" value="ECO:0007669"/>
    <property type="project" value="UniProtKB-KW"/>
</dbReference>
<keyword evidence="18" id="KW-0346">Stress response</keyword>
<dbReference type="SUPFAM" id="SSF47384">
    <property type="entry name" value="Homodimeric domain of signal transducing histidine kinase"/>
    <property type="match status" value="1"/>
</dbReference>
<keyword evidence="13" id="KW-0067">ATP-binding</keyword>
<dbReference type="Pfam" id="PF02518">
    <property type="entry name" value="HATPase_c"/>
    <property type="match status" value="1"/>
</dbReference>
<evidence type="ECO:0000256" key="17">
    <source>
        <dbReference type="ARBA" id="ARBA00023012"/>
    </source>
</evidence>
<evidence type="ECO:0000256" key="1">
    <source>
        <dbReference type="ARBA" id="ARBA00000085"/>
    </source>
</evidence>
<dbReference type="InterPro" id="IPR050980">
    <property type="entry name" value="2C_sensor_his_kinase"/>
</dbReference>
<feature type="domain" description="Histidine kinase" evidence="25">
    <location>
        <begin position="227"/>
        <end position="419"/>
    </location>
</feature>
<gene>
    <name evidence="27" type="ORF">Amac_105760</name>
</gene>
<dbReference type="InterPro" id="IPR003661">
    <property type="entry name" value="HisK_dim/P_dom"/>
</dbReference>
<evidence type="ECO:0000256" key="14">
    <source>
        <dbReference type="ARBA" id="ARBA00022842"/>
    </source>
</evidence>
<keyword evidence="14" id="KW-0460">Magnesium</keyword>
<evidence type="ECO:0000256" key="12">
    <source>
        <dbReference type="ARBA" id="ARBA00022801"/>
    </source>
</evidence>
<dbReference type="SMART" id="SM00388">
    <property type="entry name" value="HisKA"/>
    <property type="match status" value="1"/>
</dbReference>
<evidence type="ECO:0000256" key="11">
    <source>
        <dbReference type="ARBA" id="ARBA00022777"/>
    </source>
</evidence>
<keyword evidence="11 27" id="KW-0418">Kinase</keyword>
<dbReference type="AlphaFoldDB" id="A0A5M3XFW4"/>
<evidence type="ECO:0000256" key="21">
    <source>
        <dbReference type="ARBA" id="ARBA00040454"/>
    </source>
</evidence>
<dbReference type="InterPro" id="IPR003660">
    <property type="entry name" value="HAMP_dom"/>
</dbReference>
<evidence type="ECO:0000256" key="2">
    <source>
        <dbReference type="ARBA" id="ARBA00001936"/>
    </source>
</evidence>
<dbReference type="CDD" id="cd00082">
    <property type="entry name" value="HisKA"/>
    <property type="match status" value="1"/>
</dbReference>
<evidence type="ECO:0000256" key="4">
    <source>
        <dbReference type="ARBA" id="ARBA00004651"/>
    </source>
</evidence>
<keyword evidence="6" id="KW-1003">Cell membrane</keyword>
<feature type="region of interest" description="Disordered" evidence="23">
    <location>
        <begin position="357"/>
        <end position="382"/>
    </location>
</feature>
<comment type="cofactor">
    <cofactor evidence="3">
        <name>Mg(2+)</name>
        <dbReference type="ChEBI" id="CHEBI:18420"/>
    </cofactor>
</comment>
<evidence type="ECO:0000256" key="7">
    <source>
        <dbReference type="ARBA" id="ARBA00022553"/>
    </source>
</evidence>
<keyword evidence="15" id="KW-0904">Protein phosphatase</keyword>
<dbReference type="SMART" id="SM00304">
    <property type="entry name" value="HAMP"/>
    <property type="match status" value="1"/>
</dbReference>
<feature type="domain" description="HAMP" evidence="26">
    <location>
        <begin position="167"/>
        <end position="219"/>
    </location>
</feature>
<evidence type="ECO:0000259" key="25">
    <source>
        <dbReference type="PROSITE" id="PS50109"/>
    </source>
</evidence>
<evidence type="ECO:0000256" key="8">
    <source>
        <dbReference type="ARBA" id="ARBA00022679"/>
    </source>
</evidence>
<keyword evidence="10" id="KW-0547">Nucleotide-binding</keyword>
<accession>A0A5M3XFW4</accession>
<feature type="transmembrane region" description="Helical" evidence="24">
    <location>
        <begin position="142"/>
        <end position="162"/>
    </location>
</feature>
<evidence type="ECO:0000256" key="13">
    <source>
        <dbReference type="ARBA" id="ARBA00022840"/>
    </source>
</evidence>
<evidence type="ECO:0000313" key="27">
    <source>
        <dbReference type="EMBL" id="GES16978.1"/>
    </source>
</evidence>
<keyword evidence="8" id="KW-0808">Transferase</keyword>
<dbReference type="Gene3D" id="1.10.287.130">
    <property type="match status" value="1"/>
</dbReference>
<evidence type="ECO:0000256" key="22">
    <source>
        <dbReference type="ARBA" id="ARBA00041776"/>
    </source>
</evidence>
<dbReference type="SMART" id="SM00387">
    <property type="entry name" value="HATPase_c"/>
    <property type="match status" value="1"/>
</dbReference>
<evidence type="ECO:0000256" key="24">
    <source>
        <dbReference type="SAM" id="Phobius"/>
    </source>
</evidence>
<dbReference type="InterPro" id="IPR005467">
    <property type="entry name" value="His_kinase_dom"/>
</dbReference>
<evidence type="ECO:0000256" key="18">
    <source>
        <dbReference type="ARBA" id="ARBA00023016"/>
    </source>
</evidence>
<dbReference type="OrthoDB" id="3206505at2"/>
<evidence type="ECO:0000256" key="15">
    <source>
        <dbReference type="ARBA" id="ARBA00022912"/>
    </source>
</evidence>
<dbReference type="GO" id="GO:0005524">
    <property type="term" value="F:ATP binding"/>
    <property type="evidence" value="ECO:0007669"/>
    <property type="project" value="UniProtKB-KW"/>
</dbReference>
<dbReference type="RefSeq" id="WP_155361957.1">
    <property type="nucleotide sequence ID" value="NZ_BAAAHL010000035.1"/>
</dbReference>
<dbReference type="InterPro" id="IPR036890">
    <property type="entry name" value="HATPase_C_sf"/>
</dbReference>
<evidence type="ECO:0000313" key="28">
    <source>
        <dbReference type="Proteomes" id="UP000331127"/>
    </source>
</evidence>
<evidence type="ECO:0000256" key="3">
    <source>
        <dbReference type="ARBA" id="ARBA00001946"/>
    </source>
</evidence>
<dbReference type="InterPro" id="IPR004358">
    <property type="entry name" value="Sig_transdc_His_kin-like_C"/>
</dbReference>
<evidence type="ECO:0000256" key="19">
    <source>
        <dbReference type="ARBA" id="ARBA00023026"/>
    </source>
</evidence>
<evidence type="ECO:0000256" key="23">
    <source>
        <dbReference type="SAM" id="MobiDB-lite"/>
    </source>
</evidence>
<reference evidence="27 28" key="1">
    <citation type="submission" date="2019-10" db="EMBL/GenBank/DDBJ databases">
        <title>Whole genome shotgun sequence of Acrocarpospora macrocephala NBRC 16266.</title>
        <authorList>
            <person name="Ichikawa N."/>
            <person name="Kimura A."/>
            <person name="Kitahashi Y."/>
            <person name="Komaki H."/>
            <person name="Oguchi A."/>
        </authorList>
    </citation>
    <scope>NUCLEOTIDE SEQUENCE [LARGE SCALE GENOMIC DNA]</scope>
    <source>
        <strain evidence="27 28">NBRC 16266</strain>
    </source>
</reference>
<keyword evidence="19" id="KW-0843">Virulence</keyword>
<dbReference type="PRINTS" id="PR00344">
    <property type="entry name" value="BCTRLSENSOR"/>
</dbReference>
<dbReference type="Pfam" id="PF00672">
    <property type="entry name" value="HAMP"/>
    <property type="match status" value="1"/>
</dbReference>
<dbReference type="SUPFAM" id="SSF55874">
    <property type="entry name" value="ATPase domain of HSP90 chaperone/DNA topoisomerase II/histidine kinase"/>
    <property type="match status" value="1"/>
</dbReference>
<organism evidence="27 28">
    <name type="scientific">Acrocarpospora macrocephala</name>
    <dbReference type="NCBI Taxonomy" id="150177"/>
    <lineage>
        <taxon>Bacteria</taxon>
        <taxon>Bacillati</taxon>
        <taxon>Actinomycetota</taxon>
        <taxon>Actinomycetes</taxon>
        <taxon>Streptosporangiales</taxon>
        <taxon>Streptosporangiaceae</taxon>
        <taxon>Acrocarpospora</taxon>
    </lineage>
</organism>
<keyword evidence="17" id="KW-0902">Two-component regulatory system</keyword>
<dbReference type="GO" id="GO:0005886">
    <property type="term" value="C:plasma membrane"/>
    <property type="evidence" value="ECO:0007669"/>
    <property type="project" value="UniProtKB-SubCell"/>
</dbReference>
<keyword evidence="12" id="KW-0378">Hydrolase</keyword>
<comment type="caution">
    <text evidence="27">The sequence shown here is derived from an EMBL/GenBank/DDBJ whole genome shotgun (WGS) entry which is preliminary data.</text>
</comment>
<comment type="cofactor">
    <cofactor evidence="2">
        <name>Mn(2+)</name>
        <dbReference type="ChEBI" id="CHEBI:29035"/>
    </cofactor>
</comment>
<name>A0A5M3XFW4_9ACTN</name>
<evidence type="ECO:0000256" key="6">
    <source>
        <dbReference type="ARBA" id="ARBA00022475"/>
    </source>
</evidence>
<keyword evidence="28" id="KW-1185">Reference proteome</keyword>
<keyword evidence="20" id="KW-0464">Manganese</keyword>
<keyword evidence="9 24" id="KW-0812">Transmembrane</keyword>
<sequence>MRRRLALLVTATTSLVLIAMLVPMALLVRSAAENGAVAQATTEAQSVAAVIGTVDPAALALTANRSSAASGHQISVFLPDGTVVGAQATRSPAVELATRGRSLSAEAPGGGREILVAVQGESGTSVVRVLLSANDLSRGVQAAWLGLLLLGLILIGLGVIVADRLAVALTRPMTGLAQVSHRLAGGDLAARAAPTGPPEIRAAALALNHLATRIDALLHEERESVADISHRLRTPLTGLRLEAESLTNPEEAERLGTRVDALDRAVTSVIVDVRRRTRERGSCDATAVVSARVTFWSVLAEEQNRPLTLSLPDSPLPVATSADDLAAAVDALLENVFAHTPEGVPMSVRLTRATPGSELTVTDAGPGIPAPAERGRSGGNSTGLGLDIARRTAQSAGGAMTVDTPPGGGTTVTLTFASP</sequence>
<dbReference type="InterPro" id="IPR036097">
    <property type="entry name" value="HisK_dim/P_sf"/>
</dbReference>
<dbReference type="Gene3D" id="3.30.565.10">
    <property type="entry name" value="Histidine kinase-like ATPase, C-terminal domain"/>
    <property type="match status" value="1"/>
</dbReference>
<dbReference type="Proteomes" id="UP000331127">
    <property type="component" value="Unassembled WGS sequence"/>
</dbReference>
<dbReference type="EC" id="2.7.13.3" evidence="5"/>
<keyword evidence="16 24" id="KW-1133">Transmembrane helix</keyword>
<proteinExistence type="predicted"/>
<evidence type="ECO:0000256" key="16">
    <source>
        <dbReference type="ARBA" id="ARBA00022989"/>
    </source>
</evidence>
<comment type="catalytic activity">
    <reaction evidence="1">
        <text>ATP + protein L-histidine = ADP + protein N-phospho-L-histidine.</text>
        <dbReference type="EC" id="2.7.13.3"/>
    </reaction>
</comment>
<dbReference type="PROSITE" id="PS50885">
    <property type="entry name" value="HAMP"/>
    <property type="match status" value="1"/>
</dbReference>
<evidence type="ECO:0000256" key="9">
    <source>
        <dbReference type="ARBA" id="ARBA00022692"/>
    </source>
</evidence>
<evidence type="ECO:0000259" key="26">
    <source>
        <dbReference type="PROSITE" id="PS50885"/>
    </source>
</evidence>
<comment type="subcellular location">
    <subcellularLocation>
        <location evidence="4">Cell membrane</location>
        <topology evidence="4">Multi-pass membrane protein</topology>
    </subcellularLocation>
</comment>
<dbReference type="InterPro" id="IPR003594">
    <property type="entry name" value="HATPase_dom"/>
</dbReference>
<evidence type="ECO:0000256" key="20">
    <source>
        <dbReference type="ARBA" id="ARBA00023211"/>
    </source>
</evidence>
<dbReference type="GO" id="GO:0000155">
    <property type="term" value="F:phosphorelay sensor kinase activity"/>
    <property type="evidence" value="ECO:0007669"/>
    <property type="project" value="InterPro"/>
</dbReference>
<evidence type="ECO:0000256" key="5">
    <source>
        <dbReference type="ARBA" id="ARBA00012438"/>
    </source>
</evidence>
<evidence type="ECO:0000256" key="10">
    <source>
        <dbReference type="ARBA" id="ARBA00022741"/>
    </source>
</evidence>